<dbReference type="GO" id="GO:0003755">
    <property type="term" value="F:peptidyl-prolyl cis-trans isomerase activity"/>
    <property type="evidence" value="ECO:0007669"/>
    <property type="project" value="UniProtKB-EC"/>
</dbReference>
<proteinExistence type="predicted"/>
<keyword evidence="5" id="KW-0413">Isomerase</keyword>
<sequence>MRPPMRSSLRAAVPALLLLAPLSACSDDASAGDNTSPSDAAASEGPCTYEPDGTSSDVELPPSQPTASGQVPVTMTTSVGEFKATLDADRAPCTVNSFVSLAEQEYFDGTSCHRLTTRPGFQVLQCGDPDGTGMGGPGYTVPAEFDGTETYPAGTLAMARAQDPDSGGSQFFIVYGDTGLDPSYTVFGTVDADTVARIAKAAEAGVTPEMGPEDGRPKTPVTFETVSVD</sequence>
<dbReference type="InterPro" id="IPR044666">
    <property type="entry name" value="Cyclophilin_A-like"/>
</dbReference>
<keyword evidence="3" id="KW-0732">Signal</keyword>
<keyword evidence="6" id="KW-1185">Reference proteome</keyword>
<evidence type="ECO:0000313" key="5">
    <source>
        <dbReference type="EMBL" id="MFC5730010.1"/>
    </source>
</evidence>
<dbReference type="PANTHER" id="PTHR45625:SF3">
    <property type="entry name" value="PEPTIDYL-PROLYL CIS-TRANS ISOMERASE B-RELATED"/>
    <property type="match status" value="1"/>
</dbReference>
<dbReference type="PROSITE" id="PS50072">
    <property type="entry name" value="CSA_PPIASE_2"/>
    <property type="match status" value="1"/>
</dbReference>
<dbReference type="CDD" id="cd00317">
    <property type="entry name" value="cyclophilin"/>
    <property type="match status" value="1"/>
</dbReference>
<feature type="signal peptide" evidence="3">
    <location>
        <begin position="1"/>
        <end position="26"/>
    </location>
</feature>
<feature type="region of interest" description="Disordered" evidence="2">
    <location>
        <begin position="27"/>
        <end position="73"/>
    </location>
</feature>
<dbReference type="InterPro" id="IPR029000">
    <property type="entry name" value="Cyclophilin-like_dom_sf"/>
</dbReference>
<dbReference type="Pfam" id="PF00160">
    <property type="entry name" value="Pro_isomerase"/>
    <property type="match status" value="1"/>
</dbReference>
<accession>A0ABW0ZG78</accession>
<evidence type="ECO:0000256" key="1">
    <source>
        <dbReference type="ARBA" id="ARBA00002388"/>
    </source>
</evidence>
<dbReference type="Gene3D" id="2.40.100.10">
    <property type="entry name" value="Cyclophilin-like"/>
    <property type="match status" value="1"/>
</dbReference>
<reference evidence="6" key="1">
    <citation type="journal article" date="2019" name="Int. J. Syst. Evol. Microbiol.">
        <title>The Global Catalogue of Microorganisms (GCM) 10K type strain sequencing project: providing services to taxonomists for standard genome sequencing and annotation.</title>
        <authorList>
            <consortium name="The Broad Institute Genomics Platform"/>
            <consortium name="The Broad Institute Genome Sequencing Center for Infectious Disease"/>
            <person name="Wu L."/>
            <person name="Ma J."/>
        </authorList>
    </citation>
    <scope>NUCLEOTIDE SEQUENCE [LARGE SCALE GENOMIC DNA]</scope>
    <source>
        <strain evidence="6">YIM 94188</strain>
    </source>
</reference>
<dbReference type="PANTHER" id="PTHR45625">
    <property type="entry name" value="PEPTIDYL-PROLYL CIS-TRANS ISOMERASE-RELATED"/>
    <property type="match status" value="1"/>
</dbReference>
<gene>
    <name evidence="5" type="ORF">ACFPQB_13870</name>
</gene>
<name>A0ABW0ZG78_9ACTN</name>
<protein>
    <submittedName>
        <fullName evidence="5">Peptidylprolyl isomerase</fullName>
        <ecNumber evidence="5">5.2.1.8</ecNumber>
    </submittedName>
</protein>
<feature type="chain" id="PRO_5046203301" evidence="3">
    <location>
        <begin position="27"/>
        <end position="229"/>
    </location>
</feature>
<evidence type="ECO:0000313" key="6">
    <source>
        <dbReference type="Proteomes" id="UP001596072"/>
    </source>
</evidence>
<comment type="function">
    <text evidence="1">PPIases accelerate the folding of proteins. It catalyzes the cis-trans isomerization of proline imidic peptide bonds in oligopeptides.</text>
</comment>
<feature type="domain" description="PPIase cyclophilin-type" evidence="4">
    <location>
        <begin position="77"/>
        <end position="228"/>
    </location>
</feature>
<dbReference type="SUPFAM" id="SSF50891">
    <property type="entry name" value="Cyclophilin-like"/>
    <property type="match status" value="1"/>
</dbReference>
<evidence type="ECO:0000259" key="4">
    <source>
        <dbReference type="PROSITE" id="PS50072"/>
    </source>
</evidence>
<comment type="caution">
    <text evidence="5">The sequence shown here is derived from an EMBL/GenBank/DDBJ whole genome shotgun (WGS) entry which is preliminary data.</text>
</comment>
<dbReference type="RefSeq" id="WP_240769737.1">
    <property type="nucleotide sequence ID" value="NZ_JBHSNS010000006.1"/>
</dbReference>
<dbReference type="EMBL" id="JBHSNS010000006">
    <property type="protein sequence ID" value="MFC5730010.1"/>
    <property type="molecule type" value="Genomic_DNA"/>
</dbReference>
<feature type="region of interest" description="Disordered" evidence="2">
    <location>
        <begin position="206"/>
        <end position="229"/>
    </location>
</feature>
<organism evidence="5 6">
    <name type="scientific">Nocardioides vastitatis</name>
    <dbReference type="NCBI Taxonomy" id="2568655"/>
    <lineage>
        <taxon>Bacteria</taxon>
        <taxon>Bacillati</taxon>
        <taxon>Actinomycetota</taxon>
        <taxon>Actinomycetes</taxon>
        <taxon>Propionibacteriales</taxon>
        <taxon>Nocardioidaceae</taxon>
        <taxon>Nocardioides</taxon>
    </lineage>
</organism>
<evidence type="ECO:0000256" key="3">
    <source>
        <dbReference type="SAM" id="SignalP"/>
    </source>
</evidence>
<dbReference type="EC" id="5.2.1.8" evidence="5"/>
<dbReference type="InterPro" id="IPR002130">
    <property type="entry name" value="Cyclophilin-type_PPIase_dom"/>
</dbReference>
<dbReference type="Proteomes" id="UP001596072">
    <property type="component" value="Unassembled WGS sequence"/>
</dbReference>
<evidence type="ECO:0000256" key="2">
    <source>
        <dbReference type="SAM" id="MobiDB-lite"/>
    </source>
</evidence>